<dbReference type="EMBL" id="CM044703">
    <property type="protein sequence ID" value="KAI5674146.1"/>
    <property type="molecule type" value="Genomic_DNA"/>
</dbReference>
<keyword evidence="2" id="KW-1185">Reference proteome</keyword>
<sequence>MLMDSPDNKKLSEIVDRVRSWIPRRSEPSNMSRDFWMPDQSCRVCYECDSQFTIFNRRHHCRICGRVFCAKCTPNFVPAPLDELKTSREDWERIRVCNYCFKQWEQGKATVDNGITASSPGLSPSPSAASLVSTQSSGTCNSGSSIGATPYSTGPYHHVPYSSAESPLQSNHMDEVRVQQDQTIYAGKSESIDARDPFSDKFGSYSRSDDDEEDYGVYRLHSEPSHFSTDDYFGDENYNDVNQVYGPHKMHFDGEKSEASSTQLLPPESAEAYSTEVAKRSSEDADRLSDGVANELSPNYDTNDIDTEPLDFEKNGLLWHPPEPEDEEDEREALAFDDDEDSGEGLTGEWGYSRSSGGFGSGELRNRDRSSEEHNKAMKNLLDGHFRALITQLLQIENLPIHEEDSKESWLDIITSLSWEAATLLKPDMSKGGQMDPGGYVKVKCVSCGRRRESTVVKGVVCKKNVAHRRMISKFEKPRFLILGGALEYQRVANHLSSFDTLLQQEMDHLKMAVAKIHAHHPNVLLVEKSVSRFAQEYLLAKDISLVLNIKRPLLERIARCTGAQIVPSVDHLSTQKLGYCDSFHVDKFFEEHGSAGQGGKKLTKTLMFFEGCPRPLGCTILLKGANGDELKKVKHVVHYGVFAAYHLALETSFLADEGASLPELPLKSPIKVALPDKPSSIDRSISTIPGFTTSTIEQPRCQSNDPNATQNAKNLVSSVPSLFNRSINFPEQGGLSGYHVQDENGKDGVPQNESFSTEVSGHCNNELVLSEQDILCQGNQVSSPKEEYPPASDHQSILVSLTTRCVWKGTVCERAHLFRIKYYGSFDRPLGRFLRDHLFDQNYRCRFCEMPSEAHIHCYTHLQGSLTISVRKLQEIHLPGEREGKIWMWHRCLRCPRTNGFPPATRRVVMSDAAWGLSFGKFLELSFSNHAAASRVASCGHSLHRDCLRFYGFGKMVACFSYAPIDVHSVYLPPPKLVFRYDNQDWIQREADEVRSRAESLFAEVEKALTQFSEKIPVDADSETPRLHQQTAELEEMLQKERIEVEELIRQVTNGKRNSGEPAVDILEINRLRRQLIFQSYIWDQRLIQMKISNNNNMRSTGSLIPKGMDKTVGFGEKPTEIAALPRPGKGFSSFDSFLMNVKPNATFVQHSPSQVDKQTQVVQDLSLPKDAEVCNASGSSMNHQNSKDGYTVRRVLSEGQFPTAENLSDTLDAAWTGEGHPTFTNSKGNSVESSDIGDIDASTVVGGKTSQGMNNYGNDQNGGELAHSLSSLSASRGPENTENSWSGLWMPILSLYHSLNRDSPSNTQKLDKIRDYIPAFILSFRELLRQCSARLLLPVGINDTVVPVYDDEPTSIISYALVSSDYHTQLLDQTEKLKDGLGSSASLPILDTMNLLSMPSADEAAIVSLKSLGSTDESILSLSGSRTFSNLDPLLYTNPLHVRVSFSDDGPLGKVKYTVTCYFAKRFEALRRICCPSELDFVRSLSRCKKWGAQGGKSNVFFAKTLDDRFIIKQVTKTELESFIKFAPSYFKYLSESLSTGSPTCLAKILGIYQVTSKHLKGGKESRMDVLVMENLLFKRNIVRLYDLKGSSRSRYNPDSSGSNKVLLDQNLLETMPTSPIFVGTKAKRLLERAVWNDTSFLASIDVMDYSLLVGVDEENHELVVGIIDFMRQYTWDKHLETWVKTSGILGGSKNTAPTVISPMQYKKRFRKAMSAYFLMVPDQWSSSTIIASASESHQREEEFFTRGGVSL</sequence>
<reference evidence="2" key="1">
    <citation type="journal article" date="2023" name="Nat. Plants">
        <title>Single-cell RNA sequencing provides a high-resolution roadmap for understanding the multicellular compartmentation of specialized metabolism.</title>
        <authorList>
            <person name="Sun S."/>
            <person name="Shen X."/>
            <person name="Li Y."/>
            <person name="Li Y."/>
            <person name="Wang S."/>
            <person name="Li R."/>
            <person name="Zhang H."/>
            <person name="Shen G."/>
            <person name="Guo B."/>
            <person name="Wei J."/>
            <person name="Xu J."/>
            <person name="St-Pierre B."/>
            <person name="Chen S."/>
            <person name="Sun C."/>
        </authorList>
    </citation>
    <scope>NUCLEOTIDE SEQUENCE [LARGE SCALE GENOMIC DNA]</scope>
</reference>
<evidence type="ECO:0000313" key="1">
    <source>
        <dbReference type="EMBL" id="KAI5674146.1"/>
    </source>
</evidence>
<name>A0ACC0BN95_CATRO</name>
<accession>A0ACC0BN95</accession>
<dbReference type="Proteomes" id="UP001060085">
    <property type="component" value="Linkage Group LG03"/>
</dbReference>
<evidence type="ECO:0000313" key="2">
    <source>
        <dbReference type="Proteomes" id="UP001060085"/>
    </source>
</evidence>
<organism evidence="1 2">
    <name type="scientific">Catharanthus roseus</name>
    <name type="common">Madagascar periwinkle</name>
    <name type="synonym">Vinca rosea</name>
    <dbReference type="NCBI Taxonomy" id="4058"/>
    <lineage>
        <taxon>Eukaryota</taxon>
        <taxon>Viridiplantae</taxon>
        <taxon>Streptophyta</taxon>
        <taxon>Embryophyta</taxon>
        <taxon>Tracheophyta</taxon>
        <taxon>Spermatophyta</taxon>
        <taxon>Magnoliopsida</taxon>
        <taxon>eudicotyledons</taxon>
        <taxon>Gunneridae</taxon>
        <taxon>Pentapetalae</taxon>
        <taxon>asterids</taxon>
        <taxon>lamiids</taxon>
        <taxon>Gentianales</taxon>
        <taxon>Apocynaceae</taxon>
        <taxon>Rauvolfioideae</taxon>
        <taxon>Vinceae</taxon>
        <taxon>Catharanthinae</taxon>
        <taxon>Catharanthus</taxon>
    </lineage>
</organism>
<gene>
    <name evidence="1" type="ORF">M9H77_14510</name>
</gene>
<comment type="caution">
    <text evidence="1">The sequence shown here is derived from an EMBL/GenBank/DDBJ whole genome shotgun (WGS) entry which is preliminary data.</text>
</comment>
<proteinExistence type="predicted"/>
<protein>
    <submittedName>
        <fullName evidence="1">Uncharacterized protein</fullName>
    </submittedName>
</protein>